<keyword evidence="2" id="KW-1185">Reference proteome</keyword>
<proteinExistence type="predicted"/>
<name>A0A663NAX1_ATHCN</name>
<evidence type="ECO:0000313" key="1">
    <source>
        <dbReference type="Ensembl" id="ENSACUP00000020971.1"/>
    </source>
</evidence>
<protein>
    <submittedName>
        <fullName evidence="1">Uncharacterized protein</fullName>
    </submittedName>
</protein>
<organism evidence="1 2">
    <name type="scientific">Athene cunicularia</name>
    <name type="common">Burrowing owl</name>
    <name type="synonym">Speotyto cunicularia</name>
    <dbReference type="NCBI Taxonomy" id="194338"/>
    <lineage>
        <taxon>Eukaryota</taxon>
        <taxon>Metazoa</taxon>
        <taxon>Chordata</taxon>
        <taxon>Craniata</taxon>
        <taxon>Vertebrata</taxon>
        <taxon>Euteleostomi</taxon>
        <taxon>Archelosauria</taxon>
        <taxon>Archosauria</taxon>
        <taxon>Dinosauria</taxon>
        <taxon>Saurischia</taxon>
        <taxon>Theropoda</taxon>
        <taxon>Coelurosauria</taxon>
        <taxon>Aves</taxon>
        <taxon>Neognathae</taxon>
        <taxon>Neoaves</taxon>
        <taxon>Telluraves</taxon>
        <taxon>Strigiformes</taxon>
        <taxon>Strigidae</taxon>
        <taxon>Athene</taxon>
    </lineage>
</organism>
<reference evidence="1" key="2">
    <citation type="submission" date="2025-09" db="UniProtKB">
        <authorList>
            <consortium name="Ensembl"/>
        </authorList>
    </citation>
    <scope>IDENTIFICATION</scope>
</reference>
<dbReference type="AlphaFoldDB" id="A0A663NAX1"/>
<dbReference type="Proteomes" id="UP000472269">
    <property type="component" value="Unplaced"/>
</dbReference>
<evidence type="ECO:0000313" key="2">
    <source>
        <dbReference type="Proteomes" id="UP000472269"/>
    </source>
</evidence>
<reference evidence="1" key="1">
    <citation type="submission" date="2025-08" db="UniProtKB">
        <authorList>
            <consortium name="Ensembl"/>
        </authorList>
    </citation>
    <scope>IDENTIFICATION</scope>
</reference>
<sequence length="120" mass="12447">VLPVQPVCFITSDEELGAVDGSTWPRVFENEVFIIKLLPVDGFASGAVVVGEVASLTHELGDDAVEAAPFEAEAFLMGAEAAEILCFGGKGERGESCTAAGSHHAGEADPLLTYGHGHHV</sequence>
<dbReference type="OMA" id="VWARVCH"/>
<dbReference type="Ensembl" id="ENSACUT00000022362.1">
    <property type="protein sequence ID" value="ENSACUP00000020971.1"/>
    <property type="gene ID" value="ENSACUG00000014007.1"/>
</dbReference>
<accession>A0A663NAX1</accession>